<reference evidence="1 2" key="1">
    <citation type="journal article" date="2017" name="ISME J.">
        <title>Potential for microbial H2 and metal transformations associated with novel bacteria and archaea in deep terrestrial subsurface sediments.</title>
        <authorList>
            <person name="Hernsdorf A.W."/>
            <person name="Amano Y."/>
            <person name="Miyakawa K."/>
            <person name="Ise K."/>
            <person name="Suzuki Y."/>
            <person name="Anantharaman K."/>
            <person name="Probst A."/>
            <person name="Burstein D."/>
            <person name="Thomas B.C."/>
            <person name="Banfield J.F."/>
        </authorList>
    </citation>
    <scope>NUCLEOTIDE SEQUENCE [LARGE SCALE GENOMIC DNA]</scope>
    <source>
        <strain evidence="1">HGW-Wallbacteria-1</strain>
    </source>
</reference>
<dbReference type="EMBL" id="PGXC01000025">
    <property type="protein sequence ID" value="PKK89090.1"/>
    <property type="molecule type" value="Genomic_DNA"/>
</dbReference>
<accession>A0A2N1PL88</accession>
<protein>
    <submittedName>
        <fullName evidence="1">Uncharacterized protein</fullName>
    </submittedName>
</protein>
<dbReference type="Proteomes" id="UP000233256">
    <property type="component" value="Unassembled WGS sequence"/>
</dbReference>
<comment type="caution">
    <text evidence="1">The sequence shown here is derived from an EMBL/GenBank/DDBJ whole genome shotgun (WGS) entry which is preliminary data.</text>
</comment>
<evidence type="ECO:0000313" key="2">
    <source>
        <dbReference type="Proteomes" id="UP000233256"/>
    </source>
</evidence>
<dbReference type="AlphaFoldDB" id="A0A2N1PL88"/>
<proteinExistence type="predicted"/>
<organism evidence="1 2">
    <name type="scientific">Candidatus Wallbacteria bacterium HGW-Wallbacteria-1</name>
    <dbReference type="NCBI Taxonomy" id="2013854"/>
    <lineage>
        <taxon>Bacteria</taxon>
        <taxon>Candidatus Walliibacteriota</taxon>
    </lineage>
</organism>
<name>A0A2N1PL88_9BACT</name>
<evidence type="ECO:0000313" key="1">
    <source>
        <dbReference type="EMBL" id="PKK89090.1"/>
    </source>
</evidence>
<sequence>MKASLRNSLSCALYAFLVFTFILPVIIPPQAIHAKLYARKDRGLSDFKVPPLQVEAVRNLITEIGEIRETIRAELEARGKKGKKIDHHEHIVACDYLASELEVVARDLSIRKKGSNIEEISGRYIRALRVLYSLKAEIKDVERANLLEKAKSPLVMGLRVLGSPLVIRIPKDDPDDAIGNAKAHLESSGLYDADGRQVDPDQIGSMTHRQVSKLELGPKSRVFNSFSRLQGATRWAALEKFIQGLVRQYDRKYSDFDLTKARRCWFFSKVKGSATSPKILVEDSWGLPWKLKWGDEVHTETFMARFYVAMGAKYSDLKYYMAPSSAPVILDKISEPGDGKGNLKDSKGDDEAVSYLYQLQEVLLNSRFSFHLQRYVPQQGLILDSAGRPLGHGIVDENFCEKYEIRKKYIGRWYVFFKEASMTFYSPTLKRVGPAPFSELGAETNRAARGSVVFNCFFNNKDCKDDNNNLGLIFNPKTGIYDCVVEYQHDLGCTMGGLQTSGDINTFDWDFIARFPGFLGFKMRTLYYPNAWKVATFADAIWMARKIADVPVNVYKWALSETGWPQFYQRLVLEKLMSRRNEMIKVFGLDKEGYVREKVDDDLTVKVRLSNGKTDKPVKNGKIASPKDSVLVAIEEESHHPEGLHKVVPRSRD</sequence>
<gene>
    <name evidence="1" type="ORF">CVV64_15800</name>
</gene>